<organism evidence="2 3">
    <name type="scientific">Carya illinoinensis</name>
    <name type="common">Pecan</name>
    <dbReference type="NCBI Taxonomy" id="32201"/>
    <lineage>
        <taxon>Eukaryota</taxon>
        <taxon>Viridiplantae</taxon>
        <taxon>Streptophyta</taxon>
        <taxon>Embryophyta</taxon>
        <taxon>Tracheophyta</taxon>
        <taxon>Spermatophyta</taxon>
        <taxon>Magnoliopsida</taxon>
        <taxon>eudicotyledons</taxon>
        <taxon>Gunneridae</taxon>
        <taxon>Pentapetalae</taxon>
        <taxon>rosids</taxon>
        <taxon>fabids</taxon>
        <taxon>Fagales</taxon>
        <taxon>Juglandaceae</taxon>
        <taxon>Carya</taxon>
    </lineage>
</organism>
<dbReference type="Proteomes" id="UP000811609">
    <property type="component" value="Chromosome 11"/>
</dbReference>
<comment type="caution">
    <text evidence="2">The sequence shown here is derived from an EMBL/GenBank/DDBJ whole genome shotgun (WGS) entry which is preliminary data.</text>
</comment>
<feature type="compositionally biased region" description="Basic and acidic residues" evidence="1">
    <location>
        <begin position="208"/>
        <end position="218"/>
    </location>
</feature>
<dbReference type="EMBL" id="CM031819">
    <property type="protein sequence ID" value="KAG6636702.1"/>
    <property type="molecule type" value="Genomic_DNA"/>
</dbReference>
<evidence type="ECO:0000256" key="1">
    <source>
        <dbReference type="SAM" id="MobiDB-lite"/>
    </source>
</evidence>
<name>A0A8T1P5L0_CARIL</name>
<dbReference type="AlphaFoldDB" id="A0A8T1P5L0"/>
<feature type="region of interest" description="Disordered" evidence="1">
    <location>
        <begin position="167"/>
        <end position="223"/>
    </location>
</feature>
<keyword evidence="3" id="KW-1185">Reference proteome</keyword>
<proteinExistence type="predicted"/>
<reference evidence="2" key="1">
    <citation type="submission" date="2020-12" db="EMBL/GenBank/DDBJ databases">
        <title>WGS assembly of Carya illinoinensis cv. Pawnee.</title>
        <authorList>
            <person name="Platts A."/>
            <person name="Shu S."/>
            <person name="Wright S."/>
            <person name="Barry K."/>
            <person name="Edger P."/>
            <person name="Pires J.C."/>
            <person name="Schmutz J."/>
        </authorList>
    </citation>
    <scope>NUCLEOTIDE SEQUENCE</scope>
    <source>
        <tissue evidence="2">Leaf</tissue>
    </source>
</reference>
<gene>
    <name evidence="2" type="ORF">CIPAW_11G129100</name>
</gene>
<dbReference type="PANTHER" id="PTHR36723">
    <property type="entry name" value="F22C12.19"/>
    <property type="match status" value="1"/>
</dbReference>
<accession>A0A8T1P5L0</accession>
<evidence type="ECO:0000313" key="2">
    <source>
        <dbReference type="EMBL" id="KAG6636702.1"/>
    </source>
</evidence>
<protein>
    <submittedName>
        <fullName evidence="2">Uncharacterized protein</fullName>
    </submittedName>
</protein>
<evidence type="ECO:0000313" key="3">
    <source>
        <dbReference type="Proteomes" id="UP000811609"/>
    </source>
</evidence>
<dbReference type="PANTHER" id="PTHR36723:SF1">
    <property type="entry name" value="F22C12.19"/>
    <property type="match status" value="1"/>
</dbReference>
<feature type="compositionally biased region" description="Polar residues" evidence="1">
    <location>
        <begin position="193"/>
        <end position="207"/>
    </location>
</feature>
<sequence length="254" mass="28315">MFRSTCQGRWLRIGNVCSCQRIATDFLANIESLTYDQSLVPSGLSSENKIWPSISVSLPWSEKDSFSSAMCPKASHIFRDSGGQVNYQENAGRCPKVVAAAQTLYDFATHSFKQSPDGMVTWPKKPSQKAMRARELKSNEKPEEIFATLIPVLASNNRLRSLDPLVSSKKPKLSMIESSGEPDYYNCPRRGPTNWSTPRSSRSSPNKSIKDSVEETKHSSASILKQSCSMLPPARVLDMAYNSHQKVERNCCRG</sequence>